<comment type="caution">
    <text evidence="2">The sequence shown here is derived from an EMBL/GenBank/DDBJ whole genome shotgun (WGS) entry which is preliminary data.</text>
</comment>
<keyword evidence="1" id="KW-0175">Coiled coil</keyword>
<reference evidence="2 3" key="1">
    <citation type="journal article" date="2022" name="G3 (Bethesda)">
        <title>Whole-genome sequence and methylome profiling of the almond [Prunus dulcis (Mill.) D.A. Webb] cultivar 'Nonpareil'.</title>
        <authorList>
            <person name="D'Amico-Willman K.M."/>
            <person name="Ouma W.Z."/>
            <person name="Meulia T."/>
            <person name="Sideli G.M."/>
            <person name="Gradziel T.M."/>
            <person name="Fresnedo-Ramirez J."/>
        </authorList>
    </citation>
    <scope>NUCLEOTIDE SEQUENCE [LARGE SCALE GENOMIC DNA]</scope>
    <source>
        <strain evidence="2">Clone GOH B32 T37-40</strain>
    </source>
</reference>
<dbReference type="Proteomes" id="UP001054821">
    <property type="component" value="Chromosome 7"/>
</dbReference>
<protein>
    <submittedName>
        <fullName evidence="2">Uncharacterized protein</fullName>
    </submittedName>
</protein>
<organism evidence="2 3">
    <name type="scientific">Prunus dulcis</name>
    <name type="common">Almond</name>
    <name type="synonym">Amygdalus dulcis</name>
    <dbReference type="NCBI Taxonomy" id="3755"/>
    <lineage>
        <taxon>Eukaryota</taxon>
        <taxon>Viridiplantae</taxon>
        <taxon>Streptophyta</taxon>
        <taxon>Embryophyta</taxon>
        <taxon>Tracheophyta</taxon>
        <taxon>Spermatophyta</taxon>
        <taxon>Magnoliopsida</taxon>
        <taxon>eudicotyledons</taxon>
        <taxon>Gunneridae</taxon>
        <taxon>Pentapetalae</taxon>
        <taxon>rosids</taxon>
        <taxon>fabids</taxon>
        <taxon>Rosales</taxon>
        <taxon>Rosaceae</taxon>
        <taxon>Amygdaloideae</taxon>
        <taxon>Amygdaleae</taxon>
        <taxon>Prunus</taxon>
    </lineage>
</organism>
<gene>
    <name evidence="2" type="ORF">L3X38_038058</name>
</gene>
<accession>A0AAD4V4I4</accession>
<dbReference type="AlphaFoldDB" id="A0AAD4V4I4"/>
<sequence length="190" mass="20917">MINEISEKTATLELSEKRIKKCETELEQQRGELQNLRSGQSTVLMEVDRLKQELVDAAHNRDKKYQANTKQIRVEMARQLDMVEFKVNSSLITGLGGGGWMTMTMSWDLIQLATNYSRVCTLMIVLRRITSPIAGPRQQLFMSQPLSGLVGIVALNAARNVAYSIATGPVLGFTGFTSPTGFSTCAGPSS</sequence>
<name>A0AAD4V4I4_PRUDU</name>
<feature type="coiled-coil region" evidence="1">
    <location>
        <begin position="5"/>
        <end position="39"/>
    </location>
</feature>
<evidence type="ECO:0000256" key="1">
    <source>
        <dbReference type="SAM" id="Coils"/>
    </source>
</evidence>
<dbReference type="EMBL" id="JAJFAZ020000007">
    <property type="protein sequence ID" value="KAI5318350.1"/>
    <property type="molecule type" value="Genomic_DNA"/>
</dbReference>
<keyword evidence="3" id="KW-1185">Reference proteome</keyword>
<evidence type="ECO:0000313" key="3">
    <source>
        <dbReference type="Proteomes" id="UP001054821"/>
    </source>
</evidence>
<proteinExistence type="predicted"/>
<evidence type="ECO:0000313" key="2">
    <source>
        <dbReference type="EMBL" id="KAI5318350.1"/>
    </source>
</evidence>